<dbReference type="PANTHER" id="PTHR24036:SF16">
    <property type="entry name" value="KNICKKOPF"/>
    <property type="match status" value="1"/>
</dbReference>
<dbReference type="SMART" id="SM00686">
    <property type="entry name" value="DM13"/>
    <property type="match status" value="2"/>
</dbReference>
<dbReference type="PANTHER" id="PTHR24036">
    <property type="entry name" value="SKELETOR-RELATED"/>
    <property type="match status" value="1"/>
</dbReference>
<dbReference type="PROSITE" id="PS50836">
    <property type="entry name" value="DOMON"/>
    <property type="match status" value="1"/>
</dbReference>
<evidence type="ECO:0000256" key="1">
    <source>
        <dbReference type="ARBA" id="ARBA00022737"/>
    </source>
</evidence>
<dbReference type="CTD" id="47137"/>
<sequence>MRNFKNATRTCVLVAIGVIFQVFVPVRCEEKEIYRGKFLGKINSYHHQVSGDVYAVDEFTFLLTEFNYDGNGADTFFWAGASNRPGPQGFIVPDEFGKTNILARYFNKDFTITLPDGKKITEIKWLAIYDLTSQNAFGDLYIPEDFEPPTIQKISQLSKRSHDVESESIEIIDAKTFRIPELVYNGAGKDTYFYVGIGPQPSSKGTKVPDEYGYLDPIRAYKRETITLELPGDITIFDIDWFSIYDVESKENYGSVIVPSGLNVPPSLVKIIPRKIALPNCYQLHKDLQVGWEVFGPQITIQLAGQIDENAYMSFGLSGAVDRSQMMGADVAVAYMDGFRGYASDYNITALSPCIKVLGQHKGVCRDDLIGGLDDNQLHTAERVDGITHITYRRTLMSADKGDREFSTEGGVYVVWALGHLDHNKEPTFHDFYPRGNIRLELSRKDKYDNCFAFTKPLGKLREPWEPNLILDRTTRTFTATLGPSGGKRGYQGLTGMTSMGLAWYINGMLAPELWMRRGLTYAFRVRGGNNPHSAETYHPLIITDEPHGGFDRLSDAAQREVRVLAGVEFLRRGQPRPLAAGPLCISRHKGKDRRLDDDFPTFKKFNRTLESTCETGEPAILEITPNTSWPDIVYYNSFTHNNMGWKIHIVDNFANGKSTPQSLPSSEVLLLTCLTLLGFQFG</sequence>
<dbReference type="Pfam" id="PF10517">
    <property type="entry name" value="DM13"/>
    <property type="match status" value="2"/>
</dbReference>
<keyword evidence="1" id="KW-0677">Repeat</keyword>
<dbReference type="KEGG" id="tpal:117652993"/>
<name>A0A6P9A882_THRPL</name>
<dbReference type="OrthoDB" id="2448405at2759"/>
<proteinExistence type="predicted"/>
<dbReference type="Pfam" id="PF03351">
    <property type="entry name" value="DOMON"/>
    <property type="match status" value="1"/>
</dbReference>
<dbReference type="SMART" id="SM00664">
    <property type="entry name" value="DoH"/>
    <property type="match status" value="1"/>
</dbReference>
<accession>A0A6P9A882</accession>
<dbReference type="InParanoid" id="A0A6P9A882"/>
<organism evidence="5">
    <name type="scientific">Thrips palmi</name>
    <name type="common">Melon thrips</name>
    <dbReference type="NCBI Taxonomy" id="161013"/>
    <lineage>
        <taxon>Eukaryota</taxon>
        <taxon>Metazoa</taxon>
        <taxon>Ecdysozoa</taxon>
        <taxon>Arthropoda</taxon>
        <taxon>Hexapoda</taxon>
        <taxon>Insecta</taxon>
        <taxon>Pterygota</taxon>
        <taxon>Neoptera</taxon>
        <taxon>Paraneoptera</taxon>
        <taxon>Thysanoptera</taxon>
        <taxon>Terebrantia</taxon>
        <taxon>Thripoidea</taxon>
        <taxon>Thripidae</taxon>
        <taxon>Thrips</taxon>
    </lineage>
</organism>
<dbReference type="GeneID" id="117652993"/>
<gene>
    <name evidence="5" type="primary">LOC117652993</name>
</gene>
<dbReference type="InterPro" id="IPR019545">
    <property type="entry name" value="DM13_domain"/>
</dbReference>
<dbReference type="Proteomes" id="UP000515158">
    <property type="component" value="Unplaced"/>
</dbReference>
<dbReference type="InterPro" id="IPR005018">
    <property type="entry name" value="DOMON_domain"/>
</dbReference>
<dbReference type="FunCoup" id="A0A6P9A882">
    <property type="interactions" value="10"/>
</dbReference>
<protein>
    <submittedName>
        <fullName evidence="5">Protein Skeletor, isoforms B/C</fullName>
    </submittedName>
</protein>
<feature type="domain" description="DM13" evidence="3">
    <location>
        <begin position="152"/>
        <end position="259"/>
    </location>
</feature>
<dbReference type="AlphaFoldDB" id="A0A6P9A882"/>
<evidence type="ECO:0000313" key="5">
    <source>
        <dbReference type="RefSeq" id="XP_034254202.1"/>
    </source>
</evidence>
<evidence type="ECO:0000259" key="3">
    <source>
        <dbReference type="PROSITE" id="PS51549"/>
    </source>
</evidence>
<dbReference type="InterPro" id="IPR052126">
    <property type="entry name" value="Spindle_Org/Thrombomodulin"/>
</dbReference>
<dbReference type="PROSITE" id="PS51549">
    <property type="entry name" value="DM13"/>
    <property type="match status" value="2"/>
</dbReference>
<reference evidence="5" key="1">
    <citation type="submission" date="2025-08" db="UniProtKB">
        <authorList>
            <consortium name="RefSeq"/>
        </authorList>
    </citation>
    <scope>IDENTIFICATION</scope>
    <source>
        <tissue evidence="5">Total insect</tissue>
    </source>
</reference>
<dbReference type="RefSeq" id="XP_034254202.1">
    <property type="nucleotide sequence ID" value="XM_034398311.1"/>
</dbReference>
<dbReference type="InterPro" id="IPR045266">
    <property type="entry name" value="DOH_DOMON"/>
</dbReference>
<dbReference type="CDD" id="cd09631">
    <property type="entry name" value="DOMON_DOH"/>
    <property type="match status" value="1"/>
</dbReference>
<evidence type="ECO:0000313" key="4">
    <source>
        <dbReference type="Proteomes" id="UP000515158"/>
    </source>
</evidence>
<evidence type="ECO:0000259" key="2">
    <source>
        <dbReference type="PROSITE" id="PS50836"/>
    </source>
</evidence>
<feature type="domain" description="DM13" evidence="3">
    <location>
        <begin position="36"/>
        <end position="143"/>
    </location>
</feature>
<keyword evidence="4" id="KW-1185">Reference proteome</keyword>
<feature type="domain" description="DOMON" evidence="2">
    <location>
        <begin position="286"/>
        <end position="419"/>
    </location>
</feature>